<evidence type="ECO:0000313" key="2">
    <source>
        <dbReference type="Proteomes" id="UP000299102"/>
    </source>
</evidence>
<comment type="caution">
    <text evidence="1">The sequence shown here is derived from an EMBL/GenBank/DDBJ whole genome shotgun (WGS) entry which is preliminary data.</text>
</comment>
<proteinExistence type="predicted"/>
<sequence>MRWSSPPMNTRNPRGVTSVLPVSWSRFPYSSATTCVDGTCVYCACHFRYKNFGNKSMLTANPTGCPVSPPVPATRSDSHSIRVTQFIAVYRSTRVGAARVTRMQTGAFSDRPRQGRVALEEKVVIVELGPDAARTR</sequence>
<name>A0A4C2A1Z1_EUMVA</name>
<gene>
    <name evidence="1" type="ORF">EVAR_66472_1</name>
</gene>
<dbReference type="EMBL" id="BGZK01002323">
    <property type="protein sequence ID" value="GBP92927.1"/>
    <property type="molecule type" value="Genomic_DNA"/>
</dbReference>
<dbReference type="Proteomes" id="UP000299102">
    <property type="component" value="Unassembled WGS sequence"/>
</dbReference>
<keyword evidence="2" id="KW-1185">Reference proteome</keyword>
<dbReference type="AlphaFoldDB" id="A0A4C2A1Z1"/>
<protein>
    <submittedName>
        <fullName evidence="1">Uncharacterized protein</fullName>
    </submittedName>
</protein>
<evidence type="ECO:0000313" key="1">
    <source>
        <dbReference type="EMBL" id="GBP92927.1"/>
    </source>
</evidence>
<accession>A0A4C2A1Z1</accession>
<reference evidence="1 2" key="1">
    <citation type="journal article" date="2019" name="Commun. Biol.">
        <title>The bagworm genome reveals a unique fibroin gene that provides high tensile strength.</title>
        <authorList>
            <person name="Kono N."/>
            <person name="Nakamura H."/>
            <person name="Ohtoshi R."/>
            <person name="Tomita M."/>
            <person name="Numata K."/>
            <person name="Arakawa K."/>
        </authorList>
    </citation>
    <scope>NUCLEOTIDE SEQUENCE [LARGE SCALE GENOMIC DNA]</scope>
</reference>
<organism evidence="1 2">
    <name type="scientific">Eumeta variegata</name>
    <name type="common">Bagworm moth</name>
    <name type="synonym">Eumeta japonica</name>
    <dbReference type="NCBI Taxonomy" id="151549"/>
    <lineage>
        <taxon>Eukaryota</taxon>
        <taxon>Metazoa</taxon>
        <taxon>Ecdysozoa</taxon>
        <taxon>Arthropoda</taxon>
        <taxon>Hexapoda</taxon>
        <taxon>Insecta</taxon>
        <taxon>Pterygota</taxon>
        <taxon>Neoptera</taxon>
        <taxon>Endopterygota</taxon>
        <taxon>Lepidoptera</taxon>
        <taxon>Glossata</taxon>
        <taxon>Ditrysia</taxon>
        <taxon>Tineoidea</taxon>
        <taxon>Psychidae</taxon>
        <taxon>Oiketicinae</taxon>
        <taxon>Eumeta</taxon>
    </lineage>
</organism>